<accession>M1DPB9</accession>
<reference evidence="2" key="2">
    <citation type="submission" date="2015-06" db="UniProtKB">
        <authorList>
            <consortium name="EnsemblPlants"/>
        </authorList>
    </citation>
    <scope>IDENTIFICATION</scope>
    <source>
        <strain evidence="2">DM1-3 516 R44</strain>
    </source>
</reference>
<evidence type="ECO:0000256" key="1">
    <source>
        <dbReference type="SAM" id="MobiDB-lite"/>
    </source>
</evidence>
<protein>
    <submittedName>
        <fullName evidence="2">'chromo' domain containing protein</fullName>
    </submittedName>
</protein>
<dbReference type="EnsemblPlants" id="PGSC0003DMT400092215">
    <property type="protein sequence ID" value="PGSC0003DMT400092215"/>
    <property type="gene ID" value="PGSC0003DMG400041786"/>
</dbReference>
<organism evidence="2 3">
    <name type="scientific">Solanum tuberosum</name>
    <name type="common">Potato</name>
    <dbReference type="NCBI Taxonomy" id="4113"/>
    <lineage>
        <taxon>Eukaryota</taxon>
        <taxon>Viridiplantae</taxon>
        <taxon>Streptophyta</taxon>
        <taxon>Embryophyta</taxon>
        <taxon>Tracheophyta</taxon>
        <taxon>Spermatophyta</taxon>
        <taxon>Magnoliopsida</taxon>
        <taxon>eudicotyledons</taxon>
        <taxon>Gunneridae</taxon>
        <taxon>Pentapetalae</taxon>
        <taxon>asterids</taxon>
        <taxon>lamiids</taxon>
        <taxon>Solanales</taxon>
        <taxon>Solanaceae</taxon>
        <taxon>Solanoideae</taxon>
        <taxon>Solaneae</taxon>
        <taxon>Solanum</taxon>
    </lineage>
</organism>
<dbReference type="HOGENOM" id="CLU_059105_2_1_1"/>
<feature type="compositionally biased region" description="Basic residues" evidence="1">
    <location>
        <begin position="26"/>
        <end position="39"/>
    </location>
</feature>
<dbReference type="Gramene" id="PGSC0003DMT400092215">
    <property type="protein sequence ID" value="PGSC0003DMT400092215"/>
    <property type="gene ID" value="PGSC0003DMG400041786"/>
</dbReference>
<feature type="region of interest" description="Disordered" evidence="1">
    <location>
        <begin position="1"/>
        <end position="88"/>
    </location>
</feature>
<dbReference type="InParanoid" id="M1DPB9"/>
<evidence type="ECO:0000313" key="3">
    <source>
        <dbReference type="Proteomes" id="UP000011115"/>
    </source>
</evidence>
<reference evidence="3" key="1">
    <citation type="journal article" date="2011" name="Nature">
        <title>Genome sequence and analysis of the tuber crop potato.</title>
        <authorList>
            <consortium name="The Potato Genome Sequencing Consortium"/>
        </authorList>
    </citation>
    <scope>NUCLEOTIDE SEQUENCE [LARGE SCALE GENOMIC DNA]</scope>
    <source>
        <strain evidence="3">cv. DM1-3 516 R44</strain>
    </source>
</reference>
<dbReference type="PaxDb" id="4113-PGSC0003DMT400092215"/>
<dbReference type="AlphaFoldDB" id="M1DPB9"/>
<sequence length="133" mass="14726">MVNTRFNGVRPAAPVYESAEESAAKGRGRARGKGRRRVAPAKGGASTENVPREEALPAPQEEVKENVEIEDEENVGQEKDAPARNTGVPPLDLVLAQHIMYFLRNPSSSASYSISDQPPHYCYYSQCRWSSRH</sequence>
<proteinExistence type="predicted"/>
<evidence type="ECO:0000313" key="2">
    <source>
        <dbReference type="EnsemblPlants" id="PGSC0003DMT400092215"/>
    </source>
</evidence>
<feature type="compositionally biased region" description="Basic and acidic residues" evidence="1">
    <location>
        <begin position="50"/>
        <end position="67"/>
    </location>
</feature>
<dbReference type="Proteomes" id="UP000011115">
    <property type="component" value="Unassembled WGS sequence"/>
</dbReference>
<name>M1DPB9_SOLTU</name>
<keyword evidence="3" id="KW-1185">Reference proteome</keyword>